<protein>
    <submittedName>
        <fullName evidence="1">Uncharacterized protein</fullName>
    </submittedName>
</protein>
<dbReference type="AlphaFoldDB" id="A0A1V1NYC6"/>
<sequence>MNTNIIKSNLGCFTRAYGLQANGDKLLKKIIGMEQNVHQVGIILRDPVSKKISLFAKCQKKKTLLSLWSGYPFRIKIWKRFLCFQDIPCKAKIPKPV</sequence>
<proteinExistence type="predicted"/>
<evidence type="ECO:0000313" key="1">
    <source>
        <dbReference type="EMBL" id="ETR67622.1"/>
    </source>
</evidence>
<dbReference type="EMBL" id="ATBP01001289">
    <property type="protein sequence ID" value="ETR67622.1"/>
    <property type="molecule type" value="Genomic_DNA"/>
</dbReference>
<accession>A0A1V1NYC6</accession>
<name>A0A1V1NYC6_9BACT</name>
<comment type="caution">
    <text evidence="1">The sequence shown here is derived from an EMBL/GenBank/DDBJ whole genome shotgun (WGS) entry which is preliminary data.</text>
</comment>
<dbReference type="Proteomes" id="UP000189670">
    <property type="component" value="Unassembled WGS sequence"/>
</dbReference>
<gene>
    <name evidence="1" type="ORF">OMM_11388</name>
</gene>
<organism evidence="1 2">
    <name type="scientific">Candidatus Magnetoglobus multicellularis str. Araruama</name>
    <dbReference type="NCBI Taxonomy" id="890399"/>
    <lineage>
        <taxon>Bacteria</taxon>
        <taxon>Pseudomonadati</taxon>
        <taxon>Thermodesulfobacteriota</taxon>
        <taxon>Desulfobacteria</taxon>
        <taxon>Desulfobacterales</taxon>
        <taxon>Desulfobacteraceae</taxon>
        <taxon>Candidatus Magnetoglobus</taxon>
    </lineage>
</organism>
<reference evidence="2" key="1">
    <citation type="submission" date="2012-11" db="EMBL/GenBank/DDBJ databases">
        <authorList>
            <person name="Lucero-Rivera Y.E."/>
            <person name="Tovar-Ramirez D."/>
        </authorList>
    </citation>
    <scope>NUCLEOTIDE SEQUENCE [LARGE SCALE GENOMIC DNA]</scope>
    <source>
        <strain evidence="2">Araruama</strain>
    </source>
</reference>
<evidence type="ECO:0000313" key="2">
    <source>
        <dbReference type="Proteomes" id="UP000189670"/>
    </source>
</evidence>